<evidence type="ECO:0000313" key="3">
    <source>
        <dbReference type="Proteomes" id="UP000266723"/>
    </source>
</evidence>
<proteinExistence type="predicted"/>
<dbReference type="EMBL" id="QGKV02001507">
    <property type="protein sequence ID" value="KAF3534447.1"/>
    <property type="molecule type" value="Genomic_DNA"/>
</dbReference>
<dbReference type="Proteomes" id="UP000266723">
    <property type="component" value="Unassembled WGS sequence"/>
</dbReference>
<keyword evidence="3" id="KW-1185">Reference proteome</keyword>
<evidence type="ECO:0008006" key="4">
    <source>
        <dbReference type="Google" id="ProtNLM"/>
    </source>
</evidence>
<sequence length="130" mass="14385">MISCVAGSPVKPPVDRVDSAELPASHRRRRRTTTGGGPAAARRWPGYSKAVVRWWSDGGAVAVRRWSDGAVAVQQRRRFLAAARAKLLTARAASSGLRLQRGRCLRFRLDERNTMVSLDARDSQRLGRYG</sequence>
<accession>A0ABQ7BNY6</accession>
<reference evidence="2 3" key="1">
    <citation type="journal article" date="2020" name="BMC Genomics">
        <title>Intraspecific diversification of the crop wild relative Brassica cretica Lam. using demographic model selection.</title>
        <authorList>
            <person name="Kioukis A."/>
            <person name="Michalopoulou V.A."/>
            <person name="Briers L."/>
            <person name="Pirintsos S."/>
            <person name="Studholme D.J."/>
            <person name="Pavlidis P."/>
            <person name="Sarris P.F."/>
        </authorList>
    </citation>
    <scope>NUCLEOTIDE SEQUENCE [LARGE SCALE GENOMIC DNA]</scope>
    <source>
        <strain evidence="3">cv. PFS-1207/04</strain>
    </source>
</reference>
<feature type="region of interest" description="Disordered" evidence="1">
    <location>
        <begin position="1"/>
        <end position="42"/>
    </location>
</feature>
<evidence type="ECO:0000256" key="1">
    <source>
        <dbReference type="SAM" id="MobiDB-lite"/>
    </source>
</evidence>
<protein>
    <recommendedName>
        <fullName evidence="4">DUF630 domain-containing protein</fullName>
    </recommendedName>
</protein>
<comment type="caution">
    <text evidence="2">The sequence shown here is derived from an EMBL/GenBank/DDBJ whole genome shotgun (WGS) entry which is preliminary data.</text>
</comment>
<organism evidence="2 3">
    <name type="scientific">Brassica cretica</name>
    <name type="common">Mustard</name>
    <dbReference type="NCBI Taxonomy" id="69181"/>
    <lineage>
        <taxon>Eukaryota</taxon>
        <taxon>Viridiplantae</taxon>
        <taxon>Streptophyta</taxon>
        <taxon>Embryophyta</taxon>
        <taxon>Tracheophyta</taxon>
        <taxon>Spermatophyta</taxon>
        <taxon>Magnoliopsida</taxon>
        <taxon>eudicotyledons</taxon>
        <taxon>Gunneridae</taxon>
        <taxon>Pentapetalae</taxon>
        <taxon>rosids</taxon>
        <taxon>malvids</taxon>
        <taxon>Brassicales</taxon>
        <taxon>Brassicaceae</taxon>
        <taxon>Brassiceae</taxon>
        <taxon>Brassica</taxon>
    </lineage>
</organism>
<gene>
    <name evidence="2" type="ORF">DY000_02039764</name>
</gene>
<evidence type="ECO:0000313" key="2">
    <source>
        <dbReference type="EMBL" id="KAF3534447.1"/>
    </source>
</evidence>
<name>A0ABQ7BNY6_BRACR</name>